<evidence type="ECO:0000256" key="1">
    <source>
        <dbReference type="ARBA" id="ARBA00022512"/>
    </source>
</evidence>
<evidence type="ECO:0000256" key="5">
    <source>
        <dbReference type="SAM" id="Phobius"/>
    </source>
</evidence>
<evidence type="ECO:0000256" key="2">
    <source>
        <dbReference type="ARBA" id="ARBA00022525"/>
    </source>
</evidence>
<feature type="domain" description="Gram-positive cocci surface proteins LPxTG" evidence="6">
    <location>
        <begin position="31"/>
        <end position="71"/>
    </location>
</feature>
<evidence type="ECO:0000313" key="7">
    <source>
        <dbReference type="EMBL" id="KRM05458.1"/>
    </source>
</evidence>
<dbReference type="InterPro" id="IPR019931">
    <property type="entry name" value="LPXTG_anchor"/>
</dbReference>
<evidence type="ECO:0000256" key="3">
    <source>
        <dbReference type="ARBA" id="ARBA00022729"/>
    </source>
</evidence>
<keyword evidence="5" id="KW-1133">Transmembrane helix</keyword>
<organism evidence="7 8">
    <name type="scientific">Lactobacillus kitasatonis DSM 16761 = JCM 1039</name>
    <dbReference type="NCBI Taxonomy" id="1423767"/>
    <lineage>
        <taxon>Bacteria</taxon>
        <taxon>Bacillati</taxon>
        <taxon>Bacillota</taxon>
        <taxon>Bacilli</taxon>
        <taxon>Lactobacillales</taxon>
        <taxon>Lactobacillaceae</taxon>
        <taxon>Lactobacillus</taxon>
    </lineage>
</organism>
<keyword evidence="3" id="KW-0732">Signal</keyword>
<dbReference type="AlphaFoldDB" id="A0A0R1VJ13"/>
<accession>A0A0R1VJ13</accession>
<feature type="transmembrane region" description="Helical" evidence="5">
    <location>
        <begin position="48"/>
        <end position="66"/>
    </location>
</feature>
<dbReference type="NCBIfam" id="TIGR01167">
    <property type="entry name" value="LPXTG_anchor"/>
    <property type="match status" value="1"/>
</dbReference>
<gene>
    <name evidence="7" type="ORF">FC59_GL000156</name>
</gene>
<protein>
    <recommendedName>
        <fullName evidence="6">Gram-positive cocci surface proteins LPxTG domain-containing protein</fullName>
    </recommendedName>
</protein>
<dbReference type="Pfam" id="PF00746">
    <property type="entry name" value="Gram_pos_anchor"/>
    <property type="match status" value="1"/>
</dbReference>
<evidence type="ECO:0000259" key="6">
    <source>
        <dbReference type="Pfam" id="PF00746"/>
    </source>
</evidence>
<name>A0A0R1VJ13_9LACO</name>
<keyword evidence="5" id="KW-0472">Membrane</keyword>
<keyword evidence="2" id="KW-0964">Secreted</keyword>
<evidence type="ECO:0000313" key="8">
    <source>
        <dbReference type="Proteomes" id="UP000051307"/>
    </source>
</evidence>
<evidence type="ECO:0000256" key="4">
    <source>
        <dbReference type="ARBA" id="ARBA00023088"/>
    </source>
</evidence>
<keyword evidence="1" id="KW-0134">Cell wall</keyword>
<dbReference type="EMBL" id="AZFU01000011">
    <property type="protein sequence ID" value="KRM05458.1"/>
    <property type="molecule type" value="Genomic_DNA"/>
</dbReference>
<reference evidence="7 8" key="1">
    <citation type="journal article" date="2015" name="Genome Announc.">
        <title>Expanding the biotechnology potential of lactobacilli through comparative genomics of 213 strains and associated genera.</title>
        <authorList>
            <person name="Sun Z."/>
            <person name="Harris H.M."/>
            <person name="McCann A."/>
            <person name="Guo C."/>
            <person name="Argimon S."/>
            <person name="Zhang W."/>
            <person name="Yang X."/>
            <person name="Jeffery I.B."/>
            <person name="Cooney J.C."/>
            <person name="Kagawa T.F."/>
            <person name="Liu W."/>
            <person name="Song Y."/>
            <person name="Salvetti E."/>
            <person name="Wrobel A."/>
            <person name="Rasinkangas P."/>
            <person name="Parkhill J."/>
            <person name="Rea M.C."/>
            <person name="O'Sullivan O."/>
            <person name="Ritari J."/>
            <person name="Douillard F.P."/>
            <person name="Paul Ross R."/>
            <person name="Yang R."/>
            <person name="Briner A.E."/>
            <person name="Felis G.E."/>
            <person name="de Vos W.M."/>
            <person name="Barrangou R."/>
            <person name="Klaenhammer T.R."/>
            <person name="Caufield P.W."/>
            <person name="Cui Y."/>
            <person name="Zhang H."/>
            <person name="O'Toole P.W."/>
        </authorList>
    </citation>
    <scope>NUCLEOTIDE SEQUENCE [LARGE SCALE GENOMIC DNA]</scope>
    <source>
        <strain evidence="7 8">DSM 16761</strain>
    </source>
</reference>
<keyword evidence="4" id="KW-0572">Peptidoglycan-anchor</keyword>
<dbReference type="Proteomes" id="UP000051307">
    <property type="component" value="Unassembled WGS sequence"/>
</dbReference>
<sequence>MELNTAKAVTVATPKSKVERGSVEKVSVKKSAPKAAALPQTGQKQNQSVLIGIALSAVALIVGFFGRAKKN</sequence>
<dbReference type="PATRIC" id="fig|1423767.3.peg.164"/>
<proteinExistence type="predicted"/>
<comment type="caution">
    <text evidence="7">The sequence shown here is derived from an EMBL/GenBank/DDBJ whole genome shotgun (WGS) entry which is preliminary data.</text>
</comment>
<keyword evidence="5" id="KW-0812">Transmembrane</keyword>